<dbReference type="GeneID" id="19967709"/>
<dbReference type="OrthoDB" id="4121327at2759"/>
<feature type="compositionally biased region" description="Pro residues" evidence="1">
    <location>
        <begin position="655"/>
        <end position="667"/>
    </location>
</feature>
<dbReference type="AlphaFoldDB" id="W2SBS3"/>
<feature type="compositionally biased region" description="Acidic residues" evidence="1">
    <location>
        <begin position="135"/>
        <end position="154"/>
    </location>
</feature>
<organism evidence="2 3">
    <name type="scientific">Cyphellophora europaea (strain CBS 101466)</name>
    <name type="common">Phialophora europaea</name>
    <dbReference type="NCBI Taxonomy" id="1220924"/>
    <lineage>
        <taxon>Eukaryota</taxon>
        <taxon>Fungi</taxon>
        <taxon>Dikarya</taxon>
        <taxon>Ascomycota</taxon>
        <taxon>Pezizomycotina</taxon>
        <taxon>Eurotiomycetes</taxon>
        <taxon>Chaetothyriomycetidae</taxon>
        <taxon>Chaetothyriales</taxon>
        <taxon>Cyphellophoraceae</taxon>
        <taxon>Cyphellophora</taxon>
    </lineage>
</organism>
<sequence length="797" mass="86792">MEDAALDRAILAQPRANISQPRGSNSSNCVIDMLATKIYTNPAAKVLREVNTQYMAPSDPFLAVHDDSAAPVLAEQRPVLKRASLPRASYTASEGRGSHHTTPESRSGYGSQEDYHGASDISVRKSMSSVTDAELFSDIDDDSDSIEEEDDEPSGFEPTEVAELGPMTSGALGPNEVAVDFSSEGLNKHASYGGEVDTDSDDDQDHAHPNEQQSRARTFSYESHLYEATSPTESQLVDEGFEFHNQLPEDSQLGKFANDAFREALKDVSPDLPRKQQWYAWRKVVEMLEQHERGHDDEDDFFDDSDLPNDFSLGSLADRSFGGCHCGGDKSRCTCGPGSCYCSGCRPQSQRSEANAHAQRTIEEDQQDVPMNIDYAPITPSFPPNIHHARPSHISQMTQVGIAKDHVPDPYYDTEESAGPHPISISRMATNGTASNPGCGCKCGSKCACPTGACRCAQRDKDVHAATSATITSKELFEIPVKRSAAIFDPQENWSDAATAGRSPPPSDIKEPQVFQENFPQIATALSTPSILSPQDAPTPAPPLCSPMRSPMRSPERLAHTPATTISRPDTPRPVGDTYEHGIRQSVEPEPLSPVSHRHSTPAYENRSRSPSPISPATPSDTEMRDLTPTQPWQPYEREASVLPDAPDIEALSPPDSPDADVPPMPAFPAHYSSRMATVPHMQHPPPPIPMSPTLKPRKQRATSTSIPSSKRNTKSGVQGAKVVKPQPKSRNVTRKVTSKVVKGKRDVTGAKVRQAVERIEDSVRNELEIDGGVLQKDGTPPRRSTRVRARSGSPDI</sequence>
<protein>
    <submittedName>
        <fullName evidence="2">Uncharacterized protein</fullName>
    </submittedName>
</protein>
<feature type="region of interest" description="Disordered" evidence="1">
    <location>
        <begin position="490"/>
        <end position="512"/>
    </location>
</feature>
<evidence type="ECO:0000256" key="1">
    <source>
        <dbReference type="SAM" id="MobiDB-lite"/>
    </source>
</evidence>
<accession>W2SBS3</accession>
<dbReference type="Proteomes" id="UP000030752">
    <property type="component" value="Unassembled WGS sequence"/>
</dbReference>
<gene>
    <name evidence="2" type="ORF">HMPREF1541_00370</name>
</gene>
<dbReference type="HOGENOM" id="CLU_352666_0_0_1"/>
<feature type="region of interest" description="Disordered" evidence="1">
    <location>
        <begin position="771"/>
        <end position="797"/>
    </location>
</feature>
<reference evidence="2 3" key="1">
    <citation type="submission" date="2013-03" db="EMBL/GenBank/DDBJ databases">
        <title>The Genome Sequence of Phialophora europaea CBS 101466.</title>
        <authorList>
            <consortium name="The Broad Institute Genomics Platform"/>
            <person name="Cuomo C."/>
            <person name="de Hoog S."/>
            <person name="Gorbushina A."/>
            <person name="Walker B."/>
            <person name="Young S.K."/>
            <person name="Zeng Q."/>
            <person name="Gargeya S."/>
            <person name="Fitzgerald M."/>
            <person name="Haas B."/>
            <person name="Abouelleil A."/>
            <person name="Allen A.W."/>
            <person name="Alvarado L."/>
            <person name="Arachchi H.M."/>
            <person name="Berlin A.M."/>
            <person name="Chapman S.B."/>
            <person name="Gainer-Dewar J."/>
            <person name="Goldberg J."/>
            <person name="Griggs A."/>
            <person name="Gujja S."/>
            <person name="Hansen M."/>
            <person name="Howarth C."/>
            <person name="Imamovic A."/>
            <person name="Ireland A."/>
            <person name="Larimer J."/>
            <person name="McCowan C."/>
            <person name="Murphy C."/>
            <person name="Pearson M."/>
            <person name="Poon T.W."/>
            <person name="Priest M."/>
            <person name="Roberts A."/>
            <person name="Saif S."/>
            <person name="Shea T."/>
            <person name="Sisk P."/>
            <person name="Sykes S."/>
            <person name="Wortman J."/>
            <person name="Nusbaum C."/>
            <person name="Birren B."/>
        </authorList>
    </citation>
    <scope>NUCLEOTIDE SEQUENCE [LARGE SCALE GENOMIC DNA]</scope>
    <source>
        <strain evidence="2 3">CBS 101466</strain>
    </source>
</reference>
<dbReference type="VEuPathDB" id="FungiDB:HMPREF1541_00370"/>
<proteinExistence type="predicted"/>
<feature type="compositionally biased region" description="Polar residues" evidence="1">
    <location>
        <begin position="702"/>
        <end position="717"/>
    </location>
</feature>
<dbReference type="RefSeq" id="XP_008710898.1">
    <property type="nucleotide sequence ID" value="XM_008712676.1"/>
</dbReference>
<feature type="compositionally biased region" description="Polar residues" evidence="1">
    <location>
        <begin position="609"/>
        <end position="621"/>
    </location>
</feature>
<name>W2SBS3_CYPE1</name>
<feature type="region of interest" description="Disordered" evidence="1">
    <location>
        <begin position="84"/>
        <end position="116"/>
    </location>
</feature>
<feature type="region of interest" description="Disordered" evidence="1">
    <location>
        <begin position="135"/>
        <end position="175"/>
    </location>
</feature>
<evidence type="ECO:0000313" key="3">
    <source>
        <dbReference type="Proteomes" id="UP000030752"/>
    </source>
</evidence>
<dbReference type="InParanoid" id="W2SBS3"/>
<dbReference type="EMBL" id="KB822711">
    <property type="protein sequence ID" value="ETN46186.1"/>
    <property type="molecule type" value="Genomic_DNA"/>
</dbReference>
<feature type="region of interest" description="Disordered" evidence="1">
    <location>
        <begin position="530"/>
        <end position="749"/>
    </location>
</feature>
<keyword evidence="3" id="KW-1185">Reference proteome</keyword>
<evidence type="ECO:0000313" key="2">
    <source>
        <dbReference type="EMBL" id="ETN46186.1"/>
    </source>
</evidence>
<feature type="region of interest" description="Disordered" evidence="1">
    <location>
        <begin position="188"/>
        <end position="217"/>
    </location>
</feature>
<dbReference type="eggNOG" id="ENOG502T56Y">
    <property type="taxonomic scope" value="Eukaryota"/>
</dbReference>